<proteinExistence type="predicted"/>
<accession>A0A9X0CS31</accession>
<evidence type="ECO:0000313" key="1">
    <source>
        <dbReference type="EMBL" id="KAJ7372133.1"/>
    </source>
</evidence>
<name>A0A9X0CS31_9CNID</name>
<organism evidence="1 2">
    <name type="scientific">Desmophyllum pertusum</name>
    <dbReference type="NCBI Taxonomy" id="174260"/>
    <lineage>
        <taxon>Eukaryota</taxon>
        <taxon>Metazoa</taxon>
        <taxon>Cnidaria</taxon>
        <taxon>Anthozoa</taxon>
        <taxon>Hexacorallia</taxon>
        <taxon>Scleractinia</taxon>
        <taxon>Caryophylliina</taxon>
        <taxon>Caryophylliidae</taxon>
        <taxon>Desmophyllum</taxon>
    </lineage>
</organism>
<dbReference type="InterPro" id="IPR042419">
    <property type="entry name" value="LRC31"/>
</dbReference>
<keyword evidence="2" id="KW-1185">Reference proteome</keyword>
<evidence type="ECO:0000313" key="2">
    <source>
        <dbReference type="Proteomes" id="UP001163046"/>
    </source>
</evidence>
<dbReference type="Gene3D" id="3.80.10.10">
    <property type="entry name" value="Ribonuclease Inhibitor"/>
    <property type="match status" value="1"/>
</dbReference>
<comment type="caution">
    <text evidence="1">The sequence shown here is derived from an EMBL/GenBank/DDBJ whole genome shotgun (WGS) entry which is preliminary data.</text>
</comment>
<dbReference type="EMBL" id="MU826838">
    <property type="protein sequence ID" value="KAJ7372133.1"/>
    <property type="molecule type" value="Genomic_DNA"/>
</dbReference>
<dbReference type="PANTHER" id="PTHR24109">
    <property type="entry name" value="LEUCINE-RICH REPEAT-CONTAINING PROTEIN 31"/>
    <property type="match status" value="1"/>
</dbReference>
<dbReference type="OrthoDB" id="1394818at2759"/>
<dbReference type="InterPro" id="IPR038718">
    <property type="entry name" value="SNF2-like_sf"/>
</dbReference>
<dbReference type="InterPro" id="IPR032675">
    <property type="entry name" value="LRR_dom_sf"/>
</dbReference>
<dbReference type="Proteomes" id="UP001163046">
    <property type="component" value="Unassembled WGS sequence"/>
</dbReference>
<reference evidence="1" key="1">
    <citation type="submission" date="2023-01" db="EMBL/GenBank/DDBJ databases">
        <title>Genome assembly of the deep-sea coral Lophelia pertusa.</title>
        <authorList>
            <person name="Herrera S."/>
            <person name="Cordes E."/>
        </authorList>
    </citation>
    <scope>NUCLEOTIDE SEQUENCE</scope>
    <source>
        <strain evidence="1">USNM1676648</strain>
        <tissue evidence="1">Polyp</tissue>
    </source>
</reference>
<protein>
    <submittedName>
        <fullName evidence="1">DNA repair and recombination protein rad54b</fullName>
    </submittedName>
</protein>
<dbReference type="AlphaFoldDB" id="A0A9X0CS31"/>
<sequence>MCDLLEQVVNPSECSLEITIIDDKECTLTSVGTVKLARLLPRLNNITSLWLDLSGCCAAAVDTLVPSITHKTLRSLRLSGISLTPATAAALGRSLPEMSSLIALRLTGAKGSIVQAEEMEALFGGFNKTLPLCILTFSGFCARGCLAPLIKSLRYFPNLSWLNLDNLDMDERNLRGLLESFQFIPNLESLNLSHNPLGHAVTSIVPHVINLPKLRFLDIKQTCSKEDLNYVRKTIKQAKPHVLRDVTTETRQSVTPRHDVNAPGALVMPRPSATHQLEHNRGGLDIRDVVVDPHVSQHLRPHQRDGVMFLYECVMGLRNLTEMAPFLRE</sequence>
<dbReference type="PANTHER" id="PTHR24109:SF3">
    <property type="entry name" value="LEUCINE-RICH REPEAT-CONTAINING PROTEIN 31"/>
    <property type="match status" value="1"/>
</dbReference>
<dbReference type="SUPFAM" id="SSF52047">
    <property type="entry name" value="RNI-like"/>
    <property type="match status" value="1"/>
</dbReference>
<gene>
    <name evidence="1" type="primary">RAD54B_8</name>
    <name evidence="1" type="ORF">OS493_020558</name>
</gene>
<dbReference type="Gene3D" id="3.40.50.10810">
    <property type="entry name" value="Tandem AAA-ATPase domain"/>
    <property type="match status" value="1"/>
</dbReference>